<organism evidence="7 8">
    <name type="scientific">Colletotrichum asianum</name>
    <dbReference type="NCBI Taxonomy" id="702518"/>
    <lineage>
        <taxon>Eukaryota</taxon>
        <taxon>Fungi</taxon>
        <taxon>Dikarya</taxon>
        <taxon>Ascomycota</taxon>
        <taxon>Pezizomycotina</taxon>
        <taxon>Sordariomycetes</taxon>
        <taxon>Hypocreomycetidae</taxon>
        <taxon>Glomerellales</taxon>
        <taxon>Glomerellaceae</taxon>
        <taxon>Colletotrichum</taxon>
        <taxon>Colletotrichum gloeosporioides species complex</taxon>
    </lineage>
</organism>
<evidence type="ECO:0000256" key="4">
    <source>
        <dbReference type="ARBA" id="ARBA00022989"/>
    </source>
</evidence>
<evidence type="ECO:0000256" key="1">
    <source>
        <dbReference type="ARBA" id="ARBA00004141"/>
    </source>
</evidence>
<gene>
    <name evidence="7" type="ORF">GQ607_003921</name>
</gene>
<evidence type="ECO:0000256" key="3">
    <source>
        <dbReference type="ARBA" id="ARBA00022692"/>
    </source>
</evidence>
<dbReference type="InterPro" id="IPR036259">
    <property type="entry name" value="MFS_trans_sf"/>
</dbReference>
<evidence type="ECO:0000256" key="6">
    <source>
        <dbReference type="SAM" id="Phobius"/>
    </source>
</evidence>
<evidence type="ECO:0000313" key="7">
    <source>
        <dbReference type="EMBL" id="KAF0328896.1"/>
    </source>
</evidence>
<protein>
    <submittedName>
        <fullName evidence="7">Uncharacterized protein</fullName>
    </submittedName>
</protein>
<name>A0A8H3WN50_9PEZI</name>
<sequence length="190" mass="20523">MFTTMSSTFVERYDTFDERNVGLTYLAFGIGNVSGNIVLSVISDRIVKRGAARSGTMKPEYRLPPLLPGSLLVPAGLLLYGWTLERNVHWIAPLFGMLLIGFGTILIFVPINAYLVDAFTEYAASATAASTVLRSLGGGLLPLCGGRMYQALGDGIGNTILAVIGVVVAPVAFLIYFKGEQLRKKTQISW</sequence>
<evidence type="ECO:0000256" key="5">
    <source>
        <dbReference type="ARBA" id="ARBA00023136"/>
    </source>
</evidence>
<feature type="transmembrane region" description="Helical" evidence="6">
    <location>
        <begin position="155"/>
        <end position="177"/>
    </location>
</feature>
<dbReference type="Pfam" id="PF07690">
    <property type="entry name" value="MFS_1"/>
    <property type="match status" value="1"/>
</dbReference>
<accession>A0A8H3WN50</accession>
<dbReference type="SUPFAM" id="SSF103473">
    <property type="entry name" value="MFS general substrate transporter"/>
    <property type="match status" value="1"/>
</dbReference>
<feature type="transmembrane region" description="Helical" evidence="6">
    <location>
        <begin position="20"/>
        <end position="42"/>
    </location>
</feature>
<dbReference type="AlphaFoldDB" id="A0A8H3WN50"/>
<comment type="caution">
    <text evidence="7">The sequence shown here is derived from an EMBL/GenBank/DDBJ whole genome shotgun (WGS) entry which is preliminary data.</text>
</comment>
<dbReference type="Gene3D" id="1.20.1250.20">
    <property type="entry name" value="MFS general substrate transporter like domains"/>
    <property type="match status" value="1"/>
</dbReference>
<feature type="transmembrane region" description="Helical" evidence="6">
    <location>
        <begin position="63"/>
        <end position="84"/>
    </location>
</feature>
<dbReference type="OrthoDB" id="5296287at2759"/>
<comment type="similarity">
    <text evidence="2">Belongs to the major facilitator superfamily.</text>
</comment>
<keyword evidence="8" id="KW-1185">Reference proteome</keyword>
<dbReference type="GO" id="GO:0022857">
    <property type="term" value="F:transmembrane transporter activity"/>
    <property type="evidence" value="ECO:0007669"/>
    <property type="project" value="InterPro"/>
</dbReference>
<keyword evidence="4 6" id="KW-1133">Transmembrane helix</keyword>
<feature type="transmembrane region" description="Helical" evidence="6">
    <location>
        <begin position="90"/>
        <end position="115"/>
    </location>
</feature>
<dbReference type="InterPro" id="IPR011701">
    <property type="entry name" value="MFS"/>
</dbReference>
<comment type="subcellular location">
    <subcellularLocation>
        <location evidence="1">Membrane</location>
        <topology evidence="1">Multi-pass membrane protein</topology>
    </subcellularLocation>
</comment>
<evidence type="ECO:0000313" key="8">
    <source>
        <dbReference type="Proteomes" id="UP000434172"/>
    </source>
</evidence>
<dbReference type="Proteomes" id="UP000434172">
    <property type="component" value="Unassembled WGS sequence"/>
</dbReference>
<reference evidence="7 8" key="1">
    <citation type="submission" date="2019-12" db="EMBL/GenBank/DDBJ databases">
        <title>A genome sequence resource for the geographically widespread anthracnose pathogen Colletotrichum asianum.</title>
        <authorList>
            <person name="Meng Y."/>
        </authorList>
    </citation>
    <scope>NUCLEOTIDE SEQUENCE [LARGE SCALE GENOMIC DNA]</scope>
    <source>
        <strain evidence="7 8">ICMP 18580</strain>
    </source>
</reference>
<dbReference type="GO" id="GO:0016020">
    <property type="term" value="C:membrane"/>
    <property type="evidence" value="ECO:0007669"/>
    <property type="project" value="UniProtKB-SubCell"/>
</dbReference>
<keyword evidence="5 6" id="KW-0472">Membrane</keyword>
<proteinExistence type="inferred from homology"/>
<evidence type="ECO:0000256" key="2">
    <source>
        <dbReference type="ARBA" id="ARBA00008335"/>
    </source>
</evidence>
<dbReference type="PANTHER" id="PTHR23502">
    <property type="entry name" value="MAJOR FACILITATOR SUPERFAMILY"/>
    <property type="match status" value="1"/>
</dbReference>
<dbReference type="PANTHER" id="PTHR23502:SF68">
    <property type="entry name" value="MULTIDRUG TRANSPORTER, PUTATIVE (AFU_ORTHOLOGUE AFUA_3G01120)-RELATED"/>
    <property type="match status" value="1"/>
</dbReference>
<dbReference type="EMBL" id="WOWK01000015">
    <property type="protein sequence ID" value="KAF0328896.1"/>
    <property type="molecule type" value="Genomic_DNA"/>
</dbReference>
<keyword evidence="3 6" id="KW-0812">Transmembrane</keyword>